<feature type="transmembrane region" description="Helical" evidence="1">
    <location>
        <begin position="181"/>
        <end position="199"/>
    </location>
</feature>
<evidence type="ECO:0000313" key="3">
    <source>
        <dbReference type="Proteomes" id="UP000184196"/>
    </source>
</evidence>
<name>A0A1M5B629_9FIRM</name>
<evidence type="ECO:0000256" key="1">
    <source>
        <dbReference type="SAM" id="Phobius"/>
    </source>
</evidence>
<feature type="transmembrane region" description="Helical" evidence="1">
    <location>
        <begin position="78"/>
        <end position="95"/>
    </location>
</feature>
<keyword evidence="1" id="KW-1133">Transmembrane helix</keyword>
<accession>A0A1M5B629</accession>
<dbReference type="Pfam" id="PF07556">
    <property type="entry name" value="DUF1538"/>
    <property type="match status" value="1"/>
</dbReference>
<keyword evidence="1" id="KW-0812">Transmembrane</keyword>
<feature type="transmembrane region" description="Helical" evidence="1">
    <location>
        <begin position="7"/>
        <end position="29"/>
    </location>
</feature>
<dbReference type="AlphaFoldDB" id="A0A1M5B629"/>
<dbReference type="InterPro" id="IPR011435">
    <property type="entry name" value="UmpAB"/>
</dbReference>
<sequence>MKDIKGTVLEVVLAVLPVTVFVLILQAVLRLPSLVMAQFLIGVVMVTIGLIFFLVGIHLGMLQIGEATGSALSRIGRVWILVLFGFLFSFVVTVAEPDVRVLATQVDAVSGGAISKDLLIIFVALGVAIFVGLAILRVVLGVPLRHLLLASYALVFILAVLAPAEFRAVSLDAGGVTTGPMTVPFILALGVGVASVLGGRSTSADGFGYVALGSVGPILSVLLLGVIYG</sequence>
<proteinExistence type="predicted"/>
<dbReference type="EMBL" id="FQUW01000026">
    <property type="protein sequence ID" value="SHF37974.1"/>
    <property type="molecule type" value="Genomic_DNA"/>
</dbReference>
<dbReference type="Proteomes" id="UP000184196">
    <property type="component" value="Unassembled WGS sequence"/>
</dbReference>
<evidence type="ECO:0000313" key="2">
    <source>
        <dbReference type="EMBL" id="SHF37974.1"/>
    </source>
</evidence>
<keyword evidence="3" id="KW-1185">Reference proteome</keyword>
<reference evidence="3" key="1">
    <citation type="submission" date="2016-11" db="EMBL/GenBank/DDBJ databases">
        <authorList>
            <person name="Varghese N."/>
            <person name="Submissions S."/>
        </authorList>
    </citation>
    <scope>NUCLEOTIDE SEQUENCE [LARGE SCALE GENOMIC DNA]</scope>
    <source>
        <strain evidence="3">DSM 11792</strain>
    </source>
</reference>
<feature type="transmembrane region" description="Helical" evidence="1">
    <location>
        <begin position="118"/>
        <end position="140"/>
    </location>
</feature>
<dbReference type="RefSeq" id="WP_073165967.1">
    <property type="nucleotide sequence ID" value="NZ_FQUW01000026.1"/>
</dbReference>
<keyword evidence="1" id="KW-0472">Membrane</keyword>
<evidence type="ECO:0008006" key="4">
    <source>
        <dbReference type="Google" id="ProtNLM"/>
    </source>
</evidence>
<gene>
    <name evidence="2" type="ORF">SAMN02745218_02094</name>
</gene>
<protein>
    <recommendedName>
        <fullName evidence="4">DUF1538 domain-containing protein</fullName>
    </recommendedName>
</protein>
<dbReference type="OrthoDB" id="9805989at2"/>
<feature type="transmembrane region" description="Helical" evidence="1">
    <location>
        <begin position="147"/>
        <end position="169"/>
    </location>
</feature>
<feature type="transmembrane region" description="Helical" evidence="1">
    <location>
        <begin position="206"/>
        <end position="228"/>
    </location>
</feature>
<feature type="transmembrane region" description="Helical" evidence="1">
    <location>
        <begin position="35"/>
        <end position="57"/>
    </location>
</feature>
<organism evidence="2 3">
    <name type="scientific">Desulfofundulus australicus DSM 11792</name>
    <dbReference type="NCBI Taxonomy" id="1121425"/>
    <lineage>
        <taxon>Bacteria</taxon>
        <taxon>Bacillati</taxon>
        <taxon>Bacillota</taxon>
        <taxon>Clostridia</taxon>
        <taxon>Eubacteriales</taxon>
        <taxon>Peptococcaceae</taxon>
        <taxon>Desulfofundulus</taxon>
    </lineage>
</organism>